<keyword evidence="1" id="KW-0175">Coiled coil</keyword>
<dbReference type="Pfam" id="PF04014">
    <property type="entry name" value="MazE_antitoxin"/>
    <property type="match status" value="1"/>
</dbReference>
<dbReference type="SMART" id="SM00966">
    <property type="entry name" value="SpoVT_AbrB"/>
    <property type="match status" value="1"/>
</dbReference>
<dbReference type="SUPFAM" id="SSF109755">
    <property type="entry name" value="PhoU-like"/>
    <property type="match status" value="1"/>
</dbReference>
<gene>
    <name evidence="3" type="ORF">ENT52_08130</name>
</gene>
<dbReference type="Gene3D" id="1.20.58.220">
    <property type="entry name" value="Phosphate transport system protein phou homolog 2, domain 2"/>
    <property type="match status" value="1"/>
</dbReference>
<dbReference type="GO" id="GO:0003677">
    <property type="term" value="F:DNA binding"/>
    <property type="evidence" value="ECO:0007669"/>
    <property type="project" value="InterPro"/>
</dbReference>
<organism evidence="3">
    <name type="scientific">Archaeoglobus fulgidus</name>
    <dbReference type="NCBI Taxonomy" id="2234"/>
    <lineage>
        <taxon>Archaea</taxon>
        <taxon>Methanobacteriati</taxon>
        <taxon>Methanobacteriota</taxon>
        <taxon>Archaeoglobi</taxon>
        <taxon>Archaeoglobales</taxon>
        <taxon>Archaeoglobaceae</taxon>
        <taxon>Archaeoglobus</taxon>
    </lineage>
</organism>
<dbReference type="InterPro" id="IPR037914">
    <property type="entry name" value="SpoVT-AbrB_sf"/>
</dbReference>
<evidence type="ECO:0000313" key="3">
    <source>
        <dbReference type="EMBL" id="HGT83673.1"/>
    </source>
</evidence>
<protein>
    <submittedName>
        <fullName evidence="3">Phosphate uptake regulator PhoU</fullName>
    </submittedName>
</protein>
<comment type="caution">
    <text evidence="3">The sequence shown here is derived from an EMBL/GenBank/DDBJ whole genome shotgun (WGS) entry which is preliminary data.</text>
</comment>
<dbReference type="PANTHER" id="PTHR42930:SF2">
    <property type="entry name" value="PHOU DOMAIN-CONTAINING PROTEIN"/>
    <property type="match status" value="1"/>
</dbReference>
<dbReference type="InterPro" id="IPR007159">
    <property type="entry name" value="SpoVT-AbrB_dom"/>
</dbReference>
<feature type="coiled-coil region" evidence="1">
    <location>
        <begin position="242"/>
        <end position="269"/>
    </location>
</feature>
<dbReference type="InterPro" id="IPR028366">
    <property type="entry name" value="PhoU"/>
</dbReference>
<dbReference type="InterPro" id="IPR026022">
    <property type="entry name" value="PhoU_dom"/>
</dbReference>
<evidence type="ECO:0000256" key="1">
    <source>
        <dbReference type="SAM" id="Coils"/>
    </source>
</evidence>
<proteinExistence type="predicted"/>
<dbReference type="PANTHER" id="PTHR42930">
    <property type="entry name" value="PHOSPHATE-SPECIFIC TRANSPORT SYSTEM ACCESSORY PROTEIN PHOU"/>
    <property type="match status" value="1"/>
</dbReference>
<dbReference type="EMBL" id="DSYZ01000152">
    <property type="protein sequence ID" value="HGT83673.1"/>
    <property type="molecule type" value="Genomic_DNA"/>
</dbReference>
<dbReference type="GO" id="GO:0045936">
    <property type="term" value="P:negative regulation of phosphate metabolic process"/>
    <property type="evidence" value="ECO:0007669"/>
    <property type="project" value="InterPro"/>
</dbReference>
<dbReference type="Pfam" id="PF01895">
    <property type="entry name" value="PhoU"/>
    <property type="match status" value="1"/>
</dbReference>
<feature type="domain" description="SpoVT-AbrB" evidence="2">
    <location>
        <begin position="10"/>
        <end position="53"/>
    </location>
</feature>
<reference evidence="3" key="1">
    <citation type="journal article" date="2020" name="mSystems">
        <title>Genome- and Community-Level Interaction Insights into Carbon Utilization and Element Cycling Functions of Hydrothermarchaeota in Hydrothermal Sediment.</title>
        <authorList>
            <person name="Zhou Z."/>
            <person name="Liu Y."/>
            <person name="Xu W."/>
            <person name="Pan J."/>
            <person name="Luo Z.H."/>
            <person name="Li M."/>
        </authorList>
    </citation>
    <scope>NUCLEOTIDE SEQUENCE [LARGE SCALE GENOMIC DNA]</scope>
    <source>
        <strain evidence="3">SpSt-587</strain>
    </source>
</reference>
<dbReference type="InterPro" id="IPR038078">
    <property type="entry name" value="PhoU-like_sf"/>
</dbReference>
<accession>A0A7J3M461</accession>
<evidence type="ECO:0000259" key="2">
    <source>
        <dbReference type="SMART" id="SM00966"/>
    </source>
</evidence>
<dbReference type="SUPFAM" id="SSF89447">
    <property type="entry name" value="AbrB/MazE/MraZ-like"/>
    <property type="match status" value="1"/>
</dbReference>
<dbReference type="AlphaFoldDB" id="A0A7J3M461"/>
<dbReference type="GO" id="GO:0030643">
    <property type="term" value="P:intracellular phosphate ion homeostasis"/>
    <property type="evidence" value="ECO:0007669"/>
    <property type="project" value="InterPro"/>
</dbReference>
<sequence>MAMEARKIFKSGRGSYILTLPKSWIQNLGVREGDYVYLKTEKDKIIIFLREKKAKKAEFFCENLSFDAVVRRIIAHYLAGIDVMKIRITSEEQRRAIAFASDLLIGAEVLEDLGNEIELSIQIDPDKMSLEDISEKLFRVCHGMLLDLVGCLFNYRREVISSIITREDEVDRLHFLILRLAKENVFLRTFARTLERVADHIELMAESILNLGKSLELKFVEEIPHVFKSACMSFLKKDSNFAEEVLERIESLRRHLISHQRKLMDFKKEEIILVKAILDGFQRILAYSSDIAEIAINLAVFEKITE</sequence>
<name>A0A7J3M461_ARCFL</name>